<organism evidence="1 2">
    <name type="scientific">Haloferula helveola</name>
    <dbReference type="NCBI Taxonomy" id="490095"/>
    <lineage>
        <taxon>Bacteria</taxon>
        <taxon>Pseudomonadati</taxon>
        <taxon>Verrucomicrobiota</taxon>
        <taxon>Verrucomicrobiia</taxon>
        <taxon>Verrucomicrobiales</taxon>
        <taxon>Verrucomicrobiaceae</taxon>
        <taxon>Haloferula</taxon>
    </lineage>
</organism>
<evidence type="ECO:0000313" key="1">
    <source>
        <dbReference type="EMBL" id="BCX48611.1"/>
    </source>
</evidence>
<name>A0ABM7RAX0_9BACT</name>
<sequence>MNTKSATAQKKVSLNIRVTPELRSQLKQYADESQVTLEELATVVFERLLEKRWPIEKKVTLATV</sequence>
<gene>
    <name evidence="1" type="ORF">HAHE_25190</name>
</gene>
<dbReference type="Proteomes" id="UP001374893">
    <property type="component" value="Chromosome"/>
</dbReference>
<proteinExistence type="predicted"/>
<evidence type="ECO:0008006" key="3">
    <source>
        <dbReference type="Google" id="ProtNLM"/>
    </source>
</evidence>
<reference evidence="1 2" key="1">
    <citation type="submission" date="2021-06" db="EMBL/GenBank/DDBJ databases">
        <title>Complete genome of Haloferula helveola possessing various polysaccharide degrading enzymes.</title>
        <authorList>
            <person name="Takami H."/>
            <person name="Huang C."/>
            <person name="Hamasaki K."/>
        </authorList>
    </citation>
    <scope>NUCLEOTIDE SEQUENCE [LARGE SCALE GENOMIC DNA]</scope>
    <source>
        <strain evidence="1 2">CN-1</strain>
    </source>
</reference>
<dbReference type="RefSeq" id="WP_338684920.1">
    <property type="nucleotide sequence ID" value="NZ_AP024702.1"/>
</dbReference>
<keyword evidence="2" id="KW-1185">Reference proteome</keyword>
<protein>
    <recommendedName>
        <fullName evidence="3">CopG family transcriptional regulator</fullName>
    </recommendedName>
</protein>
<evidence type="ECO:0000313" key="2">
    <source>
        <dbReference type="Proteomes" id="UP001374893"/>
    </source>
</evidence>
<accession>A0ABM7RAX0</accession>
<dbReference type="EMBL" id="AP024702">
    <property type="protein sequence ID" value="BCX48611.1"/>
    <property type="molecule type" value="Genomic_DNA"/>
</dbReference>